<name>A0A0G1YH48_9BACT</name>
<feature type="coiled-coil region" evidence="1">
    <location>
        <begin position="30"/>
        <end position="57"/>
    </location>
</feature>
<evidence type="ECO:0000256" key="1">
    <source>
        <dbReference type="SAM" id="Coils"/>
    </source>
</evidence>
<sequence length="86" mass="9145">MNKILIFAIAALAITQVLLSNSLVTGGKKMRELSARKDELNLQLSGLENEIAQAASLTVIRTKAQKMGLKPASLKVLKPAPVASAF</sequence>
<organism evidence="2 3">
    <name type="scientific">candidate division CPR1 bacterium GW2011_GWC1_49_13</name>
    <dbReference type="NCBI Taxonomy" id="1618342"/>
    <lineage>
        <taxon>Bacteria</taxon>
        <taxon>candidate division CPR1</taxon>
    </lineage>
</organism>
<proteinExistence type="predicted"/>
<dbReference type="STRING" id="1618342.UY40_C0011G0002"/>
<evidence type="ECO:0000313" key="3">
    <source>
        <dbReference type="Proteomes" id="UP000034119"/>
    </source>
</evidence>
<evidence type="ECO:0000313" key="2">
    <source>
        <dbReference type="EMBL" id="KKW05694.1"/>
    </source>
</evidence>
<protein>
    <recommendedName>
        <fullName evidence="4">Cell division protein FtsL</fullName>
    </recommendedName>
</protein>
<dbReference type="EMBL" id="LCPW01000011">
    <property type="protein sequence ID" value="KKW05694.1"/>
    <property type="molecule type" value="Genomic_DNA"/>
</dbReference>
<comment type="caution">
    <text evidence="2">The sequence shown here is derived from an EMBL/GenBank/DDBJ whole genome shotgun (WGS) entry which is preliminary data.</text>
</comment>
<reference evidence="2 3" key="1">
    <citation type="journal article" date="2015" name="Nature">
        <title>rRNA introns, odd ribosomes, and small enigmatic genomes across a large radiation of phyla.</title>
        <authorList>
            <person name="Brown C.T."/>
            <person name="Hug L.A."/>
            <person name="Thomas B.C."/>
            <person name="Sharon I."/>
            <person name="Castelle C.J."/>
            <person name="Singh A."/>
            <person name="Wilkins M.J."/>
            <person name="Williams K.H."/>
            <person name="Banfield J.F."/>
        </authorList>
    </citation>
    <scope>NUCLEOTIDE SEQUENCE [LARGE SCALE GENOMIC DNA]</scope>
</reference>
<dbReference type="AlphaFoldDB" id="A0A0G1YH48"/>
<keyword evidence="1" id="KW-0175">Coiled coil</keyword>
<evidence type="ECO:0008006" key="4">
    <source>
        <dbReference type="Google" id="ProtNLM"/>
    </source>
</evidence>
<gene>
    <name evidence="2" type="ORF">UY40_C0011G0002</name>
</gene>
<accession>A0A0G1YH48</accession>
<dbReference type="Proteomes" id="UP000034119">
    <property type="component" value="Unassembled WGS sequence"/>
</dbReference>